<accession>A0A643F1F6</accession>
<evidence type="ECO:0000256" key="7">
    <source>
        <dbReference type="SAM" id="Phobius"/>
    </source>
</evidence>
<keyword evidence="4 7" id="KW-0812">Transmembrane</keyword>
<feature type="transmembrane region" description="Helical" evidence="7">
    <location>
        <begin position="195"/>
        <end position="214"/>
    </location>
</feature>
<evidence type="ECO:0000259" key="8">
    <source>
        <dbReference type="PROSITE" id="PS50850"/>
    </source>
</evidence>
<feature type="transmembrane region" description="Helical" evidence="7">
    <location>
        <begin position="100"/>
        <end position="121"/>
    </location>
</feature>
<feature type="domain" description="Major facilitator superfamily (MFS) profile" evidence="8">
    <location>
        <begin position="9"/>
        <end position="491"/>
    </location>
</feature>
<feature type="transmembrane region" description="Helical" evidence="7">
    <location>
        <begin position="329"/>
        <end position="348"/>
    </location>
</feature>
<evidence type="ECO:0000256" key="2">
    <source>
        <dbReference type="ARBA" id="ARBA00022448"/>
    </source>
</evidence>
<evidence type="ECO:0000256" key="4">
    <source>
        <dbReference type="ARBA" id="ARBA00022692"/>
    </source>
</evidence>
<dbReference type="GeneID" id="301930735"/>
<keyword evidence="6 7" id="KW-0472">Membrane</keyword>
<gene>
    <name evidence="9" type="ORF">F7Q93_10235</name>
</gene>
<dbReference type="Gene3D" id="1.20.1250.20">
    <property type="entry name" value="MFS general substrate transporter like domains"/>
    <property type="match status" value="1"/>
</dbReference>
<dbReference type="RefSeq" id="WP_024898927.1">
    <property type="nucleotide sequence ID" value="NZ_JAGDYO010000001.1"/>
</dbReference>
<protein>
    <submittedName>
        <fullName evidence="9">MFS transporter</fullName>
    </submittedName>
</protein>
<feature type="transmembrane region" description="Helical" evidence="7">
    <location>
        <begin position="296"/>
        <end position="317"/>
    </location>
</feature>
<dbReference type="SUPFAM" id="SSF103473">
    <property type="entry name" value="MFS general substrate transporter"/>
    <property type="match status" value="1"/>
</dbReference>
<dbReference type="CDD" id="cd17321">
    <property type="entry name" value="MFS_MMR_MDR_like"/>
    <property type="match status" value="1"/>
</dbReference>
<feature type="transmembrane region" description="Helical" evidence="7">
    <location>
        <begin position="7"/>
        <end position="31"/>
    </location>
</feature>
<sequence length="496" mass="52240">MLPQNRWLVLAIVSSALFLIVVDMTVLYTALPRLTHDLAASASEKLWIMNIYPLVVAGLLPGLGTLGDKLGHKRMFMNGLAVFGLASLCAAYSPNPEILIAARAFLACGAAMMMPATLSIIRLTFTDEKERSLAIGIWAAIASGGAAIGPVAGGVLLEYFWWGSVFLINVPVVLVALALSAINLENRPLGSKRKWDLVGSIQIMIGLIALTYAVKELAKRDASMTIFAVVLVIGLIATTIFVRRQLASTEPLIDFSLFKTRLFSMGVFAALVASGSMTGMELVFSQRMQLIEGMSPLQAGLVILPIPLAAFVAGPIAGMQLPRLGAGKVLWASLAITALGVVIYILTYKLSAPFYLAGLAVLGFGVGCAMTGASSSIMGNAPAEKAGMAASVEEVSFELGNALGVTIFGTILSAFYTASLVLPAGRNIPIIARDSLDEALLAAQSLPPEDASLLTKLAASSFENAYVAVIVATALLLIFATIATYIVQRRKTETAQ</sequence>
<dbReference type="PROSITE" id="PS50850">
    <property type="entry name" value="MFS"/>
    <property type="match status" value="1"/>
</dbReference>
<feature type="transmembrane region" description="Helical" evidence="7">
    <location>
        <begin position="75"/>
        <end position="94"/>
    </location>
</feature>
<organism evidence="9">
    <name type="scientific">Brucella pituitosa</name>
    <dbReference type="NCBI Taxonomy" id="571256"/>
    <lineage>
        <taxon>Bacteria</taxon>
        <taxon>Pseudomonadati</taxon>
        <taxon>Pseudomonadota</taxon>
        <taxon>Alphaproteobacteria</taxon>
        <taxon>Hyphomicrobiales</taxon>
        <taxon>Brucellaceae</taxon>
        <taxon>Brucella/Ochrobactrum group</taxon>
        <taxon>Brucella</taxon>
    </lineage>
</organism>
<dbReference type="EMBL" id="VZPE01000003">
    <property type="protein sequence ID" value="KAB0572065.1"/>
    <property type="molecule type" value="Genomic_DNA"/>
</dbReference>
<feature type="transmembrane region" description="Helical" evidence="7">
    <location>
        <begin position="226"/>
        <end position="242"/>
    </location>
</feature>
<dbReference type="PANTHER" id="PTHR42718:SF47">
    <property type="entry name" value="METHYL VIOLOGEN RESISTANCE PROTEIN SMVA"/>
    <property type="match status" value="1"/>
</dbReference>
<dbReference type="GO" id="GO:0022857">
    <property type="term" value="F:transmembrane transporter activity"/>
    <property type="evidence" value="ECO:0007669"/>
    <property type="project" value="InterPro"/>
</dbReference>
<feature type="transmembrane region" description="Helical" evidence="7">
    <location>
        <begin position="354"/>
        <end position="378"/>
    </location>
</feature>
<dbReference type="Pfam" id="PF07690">
    <property type="entry name" value="MFS_1"/>
    <property type="match status" value="1"/>
</dbReference>
<comment type="caution">
    <text evidence="9">The sequence shown here is derived from an EMBL/GenBank/DDBJ whole genome shotgun (WGS) entry which is preliminary data.</text>
</comment>
<dbReference type="Gene3D" id="1.20.1720.10">
    <property type="entry name" value="Multidrug resistance protein D"/>
    <property type="match status" value="1"/>
</dbReference>
<evidence type="ECO:0000256" key="5">
    <source>
        <dbReference type="ARBA" id="ARBA00022989"/>
    </source>
</evidence>
<keyword evidence="3" id="KW-1003">Cell membrane</keyword>
<feature type="transmembrane region" description="Helical" evidence="7">
    <location>
        <begin position="133"/>
        <end position="153"/>
    </location>
</feature>
<dbReference type="PRINTS" id="PR01036">
    <property type="entry name" value="TCRTETB"/>
</dbReference>
<dbReference type="GO" id="GO:0005886">
    <property type="term" value="C:plasma membrane"/>
    <property type="evidence" value="ECO:0007669"/>
    <property type="project" value="UniProtKB-SubCell"/>
</dbReference>
<feature type="transmembrane region" description="Helical" evidence="7">
    <location>
        <begin position="46"/>
        <end position="63"/>
    </location>
</feature>
<feature type="transmembrane region" description="Helical" evidence="7">
    <location>
        <begin position="262"/>
        <end position="284"/>
    </location>
</feature>
<dbReference type="InterPro" id="IPR020846">
    <property type="entry name" value="MFS_dom"/>
</dbReference>
<dbReference type="PANTHER" id="PTHR42718">
    <property type="entry name" value="MAJOR FACILITATOR SUPERFAMILY MULTIDRUG TRANSPORTER MFSC"/>
    <property type="match status" value="1"/>
</dbReference>
<dbReference type="InterPro" id="IPR011701">
    <property type="entry name" value="MFS"/>
</dbReference>
<keyword evidence="2" id="KW-0813">Transport</keyword>
<evidence type="ECO:0000256" key="3">
    <source>
        <dbReference type="ARBA" id="ARBA00022475"/>
    </source>
</evidence>
<feature type="transmembrane region" description="Helical" evidence="7">
    <location>
        <begin position="159"/>
        <end position="183"/>
    </location>
</feature>
<evidence type="ECO:0000256" key="1">
    <source>
        <dbReference type="ARBA" id="ARBA00004651"/>
    </source>
</evidence>
<dbReference type="InterPro" id="IPR036259">
    <property type="entry name" value="MFS_trans_sf"/>
</dbReference>
<dbReference type="AlphaFoldDB" id="A0A643F1F6"/>
<feature type="transmembrane region" description="Helical" evidence="7">
    <location>
        <begin position="465"/>
        <end position="487"/>
    </location>
</feature>
<keyword evidence="5 7" id="KW-1133">Transmembrane helix</keyword>
<name>A0A643F1F6_9HYPH</name>
<feature type="transmembrane region" description="Helical" evidence="7">
    <location>
        <begin position="399"/>
        <end position="418"/>
    </location>
</feature>
<proteinExistence type="predicted"/>
<evidence type="ECO:0000313" key="9">
    <source>
        <dbReference type="EMBL" id="KAB0572065.1"/>
    </source>
</evidence>
<evidence type="ECO:0000256" key="6">
    <source>
        <dbReference type="ARBA" id="ARBA00023136"/>
    </source>
</evidence>
<comment type="subcellular location">
    <subcellularLocation>
        <location evidence="1">Cell membrane</location>
        <topology evidence="1">Multi-pass membrane protein</topology>
    </subcellularLocation>
</comment>
<reference evidence="9" key="1">
    <citation type="submission" date="2019-09" db="EMBL/GenBank/DDBJ databases">
        <title>Draft genome sequences of 48 bacterial type strains from the CCUG.</title>
        <authorList>
            <person name="Tunovic T."/>
            <person name="Pineiro-Iglesias B."/>
            <person name="Unosson C."/>
            <person name="Inganas E."/>
            <person name="Ohlen M."/>
            <person name="Cardew S."/>
            <person name="Jensie-Markopoulos S."/>
            <person name="Salva-Serra F."/>
            <person name="Jaen-Luchoro D."/>
            <person name="Karlsson R."/>
            <person name="Svensson-Stadler L."/>
            <person name="Chun J."/>
            <person name="Moore E."/>
        </authorList>
    </citation>
    <scope>NUCLEOTIDE SEQUENCE</scope>
    <source>
        <strain evidence="9">CCUG 50899</strain>
    </source>
</reference>